<dbReference type="AlphaFoldDB" id="A0A6C0DMK2"/>
<evidence type="ECO:0000256" key="1">
    <source>
        <dbReference type="SAM" id="MobiDB-lite"/>
    </source>
</evidence>
<protein>
    <submittedName>
        <fullName evidence="2">Uncharacterized protein</fullName>
    </submittedName>
</protein>
<dbReference type="EMBL" id="MN739643">
    <property type="protein sequence ID" value="QHT17572.1"/>
    <property type="molecule type" value="Genomic_DNA"/>
</dbReference>
<name>A0A6C0DMK2_9ZZZZ</name>
<proteinExistence type="predicted"/>
<reference evidence="2" key="1">
    <citation type="journal article" date="2020" name="Nature">
        <title>Giant virus diversity and host interactions through global metagenomics.</title>
        <authorList>
            <person name="Schulz F."/>
            <person name="Roux S."/>
            <person name="Paez-Espino D."/>
            <person name="Jungbluth S."/>
            <person name="Walsh D.A."/>
            <person name="Denef V.J."/>
            <person name="McMahon K.D."/>
            <person name="Konstantinidis K.T."/>
            <person name="Eloe-Fadrosh E.A."/>
            <person name="Kyrpides N.C."/>
            <person name="Woyke T."/>
        </authorList>
    </citation>
    <scope>NUCLEOTIDE SEQUENCE</scope>
    <source>
        <strain evidence="2">GVMAG-M-3300023174-30</strain>
    </source>
</reference>
<sequence length="1058" mass="125750">MSKDEDIIYIDEELPEIDYFEIISMDEIMKHNPSFIAFSREEIYNEIFNFVKTKTKTENFIELFYEIVNKKTNVDNFIIVADETTRGNFEESSIDEFIAELKKYDKLQPALALNSKNKLWFPLQYDTSNSKIRFNAGQKTTIELSKNNNFIVFKDDNTNIPIMGVYFYTPKVITDDYLTDKIVSHLHKTTETFDIKSSDKYKDFEELVNDYKIPLPIDKIDIDNYNYVNIHNLLQKYNYNFDNISSANLDIIKRHLEQLNKNEKTEKITYKSIQIKPLELENPRYTFFNVLKEIKKLVDATINSVDKIKSQIEAIRDEKIATNIRYDLMSVINSINEENYDDVIKNLNNLRKNISIDNALNALDKFTKNNKKNIIIQLDELETKFELLKYAYVDIYKIRFSFVSDEHEFEIGNDESKYEGVPNKIIGNFTTEDTEIMDDNDINDDINLIDENNFTKYYDNYYYKQETGFLELIKLVLPFLLKMQIISKLPINYDMIVDKLFNKYRLYDSKTTIIKKYIPDIEDAELNIIIKKSWKSILLNMNENAKIIEAIAEYFDNFMLVIYNIISLWIINIQKSVFDNDFVFNYNNCSQECSHLWEDFGAPFDMKAKNGVFHYLLCVFKEVYDIEFKDEIGNIIQENEDYKEIIMNTIKTDYIDDITIMQKNKIKPNKINKGREYYDTLKSFLDTKDYKNDKFFKAYIDALIYMPSIKFVKIHKYLQGCCLEKIDENFTADLYLRTERKDLKKAKDKLTGKRVFNEPRYKRFFISKKHDKKLIENFTPIGNDITYPIINTSLNDWLKDVMKIDTIFTKELLELCIQSVYKVGENYKDLYISYFNNKDLKNLFNNNNFDNYKQICLTVSKLLFKHLKNDANDFIRIIKNTLIELDKLNSILTDDNYNDIIIIRRIAVIRIMSLPSSIESVMNKQFKPIIEIDKELHQTILKDITNSIVTMIKNTKMLDVKEQINFINVIREKNKFDILAKMNKKTREEKDTEKELKKYGLRFKEEDITDDEVKPEVNKEIDEDAEEIDGEAEYDIEEEDREGDDLYMNRLEYGFFYT</sequence>
<feature type="region of interest" description="Disordered" evidence="1">
    <location>
        <begin position="1022"/>
        <end position="1041"/>
    </location>
</feature>
<accession>A0A6C0DMK2</accession>
<evidence type="ECO:0000313" key="2">
    <source>
        <dbReference type="EMBL" id="QHT17572.1"/>
    </source>
</evidence>
<organism evidence="2">
    <name type="scientific">viral metagenome</name>
    <dbReference type="NCBI Taxonomy" id="1070528"/>
    <lineage>
        <taxon>unclassified sequences</taxon>
        <taxon>metagenomes</taxon>
        <taxon>organismal metagenomes</taxon>
    </lineage>
</organism>